<dbReference type="eggNOG" id="arCOG00474">
    <property type="taxonomic scope" value="Archaea"/>
</dbReference>
<dbReference type="HOGENOM" id="CLU_031500_2_0_2"/>
<gene>
    <name evidence="2" type="ORF">MetMK1DRAFT_00014810</name>
</gene>
<dbReference type="OrthoDB" id="18307at2157"/>
<organism evidence="2 3">
    <name type="scientific">Metallosphaera yellowstonensis MK1</name>
    <dbReference type="NCBI Taxonomy" id="671065"/>
    <lineage>
        <taxon>Archaea</taxon>
        <taxon>Thermoproteota</taxon>
        <taxon>Thermoprotei</taxon>
        <taxon>Sulfolobales</taxon>
        <taxon>Sulfolobaceae</taxon>
        <taxon>Metallosphaera</taxon>
    </lineage>
</organism>
<evidence type="ECO:0000313" key="2">
    <source>
        <dbReference type="EMBL" id="EHP70977.1"/>
    </source>
</evidence>
<dbReference type="EMBL" id="JH597761">
    <property type="protein sequence ID" value="EHP70977.1"/>
    <property type="molecule type" value="Genomic_DNA"/>
</dbReference>
<dbReference type="GO" id="GO:0003723">
    <property type="term" value="F:RNA binding"/>
    <property type="evidence" value="ECO:0007669"/>
    <property type="project" value="UniProtKB-KW"/>
</dbReference>
<keyword evidence="2" id="KW-0436">Ligase</keyword>
<proteinExistence type="predicted"/>
<dbReference type="GO" id="GO:0005737">
    <property type="term" value="C:cytoplasm"/>
    <property type="evidence" value="ECO:0007669"/>
    <property type="project" value="TreeGrafter"/>
</dbReference>
<dbReference type="Pfam" id="PF01812">
    <property type="entry name" value="5-FTHF_cyc-lig"/>
    <property type="match status" value="1"/>
</dbReference>
<evidence type="ECO:0000256" key="1">
    <source>
        <dbReference type="ARBA" id="ARBA00022884"/>
    </source>
</evidence>
<dbReference type="RefSeq" id="WP_009071994.1">
    <property type="nucleotide sequence ID" value="NZ_JH597761.1"/>
</dbReference>
<evidence type="ECO:0000313" key="3">
    <source>
        <dbReference type="Proteomes" id="UP000003980"/>
    </source>
</evidence>
<name>H2C482_9CREN</name>
<dbReference type="Proteomes" id="UP000003980">
    <property type="component" value="Unassembled WGS sequence"/>
</dbReference>
<accession>H2C482</accession>
<sequence length="243" mass="27813">MGVKEDKARIRERIWELLEERGVATFPLPIKGRIPNFKGNREAAENLRRVPEFKRAEVVKCNPDSPQASVRELAMREGKTLLVPTPRLRGEFFLFLGKSIENPREASRIRNFSVYGRRVGLEEIPQVDLVVVGSVAVSREGERVGKGEGYSELEYAILREVGKVSEDVPVVTTVHSLQVVDEIPWEPFDVPLDLIVTEENVFKTERKRAKPRGLLLEFLSRKKIDDTPFLREYLRKTGRLSSF</sequence>
<keyword evidence="3" id="KW-1185">Reference proteome</keyword>
<dbReference type="InterPro" id="IPR037171">
    <property type="entry name" value="NagB/RpiA_transferase-like"/>
</dbReference>
<dbReference type="SUPFAM" id="SSF100950">
    <property type="entry name" value="NagB/RpiA/CoA transferase-like"/>
    <property type="match status" value="1"/>
</dbReference>
<keyword evidence="1" id="KW-0694">RNA-binding</keyword>
<dbReference type="STRING" id="671065.MetMK1DRAFT_00014810"/>
<dbReference type="InterPro" id="IPR024185">
    <property type="entry name" value="FTHF_cligase-like_sf"/>
</dbReference>
<dbReference type="PANTHER" id="PTHR13017:SF0">
    <property type="entry name" value="METHENYLTETRAHYDROFOLATE SYNTHASE DOMAIN-CONTAINING PROTEIN"/>
    <property type="match status" value="1"/>
</dbReference>
<dbReference type="InterPro" id="IPR002698">
    <property type="entry name" value="FTHF_cligase"/>
</dbReference>
<dbReference type="GO" id="GO:0016874">
    <property type="term" value="F:ligase activity"/>
    <property type="evidence" value="ECO:0007669"/>
    <property type="project" value="UniProtKB-KW"/>
</dbReference>
<dbReference type="FunFam" id="3.40.50.10420:FF:000001">
    <property type="entry name" value="Methenyltetrahydrofolate synthase domain-containing protein"/>
    <property type="match status" value="1"/>
</dbReference>
<dbReference type="Gene3D" id="3.40.50.10420">
    <property type="entry name" value="NagB/RpiA/CoA transferase-like"/>
    <property type="match status" value="1"/>
</dbReference>
<protein>
    <submittedName>
        <fullName evidence="2">5-formyltetrahydrofolate cyclo-ligase</fullName>
    </submittedName>
</protein>
<reference evidence="2 3" key="1">
    <citation type="submission" date="2012-01" db="EMBL/GenBank/DDBJ databases">
        <title>Improved High-Quality Draft sequence of Metallosphaera yellowstonensis MK1.</title>
        <authorList>
            <consortium name="US DOE Joint Genome Institute"/>
            <person name="Lucas S."/>
            <person name="Han J."/>
            <person name="Cheng J.-F."/>
            <person name="Goodwin L."/>
            <person name="Pitluck S."/>
            <person name="Peters L."/>
            <person name="Teshima H."/>
            <person name="Detter J.C."/>
            <person name="Han C."/>
            <person name="Tapia R."/>
            <person name="Land M."/>
            <person name="Hauser L."/>
            <person name="Kyrpides N."/>
            <person name="Kozubal M."/>
            <person name="Macur R.E."/>
            <person name="Jay Z."/>
            <person name="Inskeep W."/>
            <person name="Woyke T."/>
        </authorList>
    </citation>
    <scope>NUCLEOTIDE SEQUENCE [LARGE SCALE GENOMIC DNA]</scope>
    <source>
        <strain evidence="2 3">MK1</strain>
    </source>
</reference>
<dbReference type="AlphaFoldDB" id="H2C482"/>
<dbReference type="PANTHER" id="PTHR13017">
    <property type="entry name" value="5-FORMYLTETRAHYDROFOLATE CYCLO-LIGASE-RELATED"/>
    <property type="match status" value="1"/>
</dbReference>